<sequence length="179" mass="20191">MMKKILWGVAIIVVAMLAYVGYIMMTTRNHSPAAVATQMMGADTIKVSYCRPFKKGRVIFGDEASEALQPYGKYWRLGANEATEITFPKAVSFAGEAVAAGTYRMYAVPGANNFEVVLNSELGQWGYYEPKEDLDVVRVKVPVEQIPEKEQFEILFSQDSVQTYMHFDWDQTRVTVPIQ</sequence>
<keyword evidence="1" id="KW-0472">Membrane</keyword>
<evidence type="ECO:0000256" key="1">
    <source>
        <dbReference type="SAM" id="Phobius"/>
    </source>
</evidence>
<evidence type="ECO:0000313" key="2">
    <source>
        <dbReference type="EMBL" id="MDN4165130.1"/>
    </source>
</evidence>
<dbReference type="Pfam" id="PF11138">
    <property type="entry name" value="DUF2911"/>
    <property type="match status" value="1"/>
</dbReference>
<name>A0ABT8F3V1_9BACT</name>
<reference evidence="2" key="1">
    <citation type="submission" date="2023-06" db="EMBL/GenBank/DDBJ databases">
        <title>Cytophagales bacterium Strain LB-30, isolated from soil.</title>
        <authorList>
            <person name="Liu B."/>
        </authorList>
    </citation>
    <scope>NUCLEOTIDE SEQUENCE</scope>
    <source>
        <strain evidence="2">LB-30</strain>
    </source>
</reference>
<organism evidence="2 3">
    <name type="scientific">Shiella aurantiaca</name>
    <dbReference type="NCBI Taxonomy" id="3058365"/>
    <lineage>
        <taxon>Bacteria</taxon>
        <taxon>Pseudomonadati</taxon>
        <taxon>Bacteroidota</taxon>
        <taxon>Cytophagia</taxon>
        <taxon>Cytophagales</taxon>
        <taxon>Shiellaceae</taxon>
        <taxon>Shiella</taxon>
    </lineage>
</organism>
<dbReference type="RefSeq" id="WP_320003659.1">
    <property type="nucleotide sequence ID" value="NZ_JAUHJS010000003.1"/>
</dbReference>
<keyword evidence="1" id="KW-1133">Transmembrane helix</keyword>
<evidence type="ECO:0000313" key="3">
    <source>
        <dbReference type="Proteomes" id="UP001168552"/>
    </source>
</evidence>
<keyword evidence="1" id="KW-0812">Transmembrane</keyword>
<keyword evidence="3" id="KW-1185">Reference proteome</keyword>
<dbReference type="EMBL" id="JAUHJS010000003">
    <property type="protein sequence ID" value="MDN4165130.1"/>
    <property type="molecule type" value="Genomic_DNA"/>
</dbReference>
<feature type="transmembrane region" description="Helical" evidence="1">
    <location>
        <begin position="5"/>
        <end position="25"/>
    </location>
</feature>
<dbReference type="Proteomes" id="UP001168552">
    <property type="component" value="Unassembled WGS sequence"/>
</dbReference>
<comment type="caution">
    <text evidence="2">The sequence shown here is derived from an EMBL/GenBank/DDBJ whole genome shotgun (WGS) entry which is preliminary data.</text>
</comment>
<gene>
    <name evidence="2" type="ORF">QWY31_06435</name>
</gene>
<dbReference type="InterPro" id="IPR021314">
    <property type="entry name" value="DUF2911"/>
</dbReference>
<accession>A0ABT8F3V1</accession>
<proteinExistence type="predicted"/>
<protein>
    <submittedName>
        <fullName evidence="2">DUF2911 domain-containing protein</fullName>
    </submittedName>
</protein>